<evidence type="ECO:0000313" key="3">
    <source>
        <dbReference type="Proteomes" id="UP000198922"/>
    </source>
</evidence>
<evidence type="ECO:0000259" key="1">
    <source>
        <dbReference type="PROSITE" id="PS51819"/>
    </source>
</evidence>
<dbReference type="PANTHER" id="PTHR36503">
    <property type="entry name" value="BLR2520 PROTEIN"/>
    <property type="match status" value="1"/>
</dbReference>
<sequence>MSQPVYVNLPVESAARARAFYEGLGFSVVAQFSGDHTACMRVTDGVCLMLLDRDTFAGFSPGPVADPREATGVLVAIPRDSRAAVDAIVEAALAHGGSDTGKKVEHGDFMYGRTIRDPDGNVLETGWMDMEKMQAAMAAQKG</sequence>
<accession>A0A1G7G7D1</accession>
<dbReference type="InterPro" id="IPR029068">
    <property type="entry name" value="Glyas_Bleomycin-R_OHBP_Dase"/>
</dbReference>
<keyword evidence="3" id="KW-1185">Reference proteome</keyword>
<dbReference type="STRING" id="521013.SAMN04488567_2762"/>
<dbReference type="PANTHER" id="PTHR36503:SF2">
    <property type="entry name" value="BLR2408 PROTEIN"/>
    <property type="match status" value="1"/>
</dbReference>
<dbReference type="InterPro" id="IPR004360">
    <property type="entry name" value="Glyas_Fos-R_dOase_dom"/>
</dbReference>
<organism evidence="2 3">
    <name type="scientific">Limimaricola pyoseonensis</name>
    <dbReference type="NCBI Taxonomy" id="521013"/>
    <lineage>
        <taxon>Bacteria</taxon>
        <taxon>Pseudomonadati</taxon>
        <taxon>Pseudomonadota</taxon>
        <taxon>Alphaproteobacteria</taxon>
        <taxon>Rhodobacterales</taxon>
        <taxon>Paracoccaceae</taxon>
        <taxon>Limimaricola</taxon>
    </lineage>
</organism>
<dbReference type="Proteomes" id="UP000198922">
    <property type="component" value="Unassembled WGS sequence"/>
</dbReference>
<reference evidence="3" key="1">
    <citation type="submission" date="2016-10" db="EMBL/GenBank/DDBJ databases">
        <authorList>
            <person name="Varghese N."/>
            <person name="Submissions S."/>
        </authorList>
    </citation>
    <scope>NUCLEOTIDE SEQUENCE [LARGE SCALE GENOMIC DNA]</scope>
    <source>
        <strain evidence="3">DSM 21424</strain>
    </source>
</reference>
<dbReference type="OrthoDB" id="9798430at2"/>
<feature type="domain" description="VOC" evidence="1">
    <location>
        <begin position="3"/>
        <end position="128"/>
    </location>
</feature>
<name>A0A1G7G7D1_9RHOB</name>
<dbReference type="Gene3D" id="3.10.180.10">
    <property type="entry name" value="2,3-Dihydroxybiphenyl 1,2-Dioxygenase, domain 1"/>
    <property type="match status" value="1"/>
</dbReference>
<proteinExistence type="predicted"/>
<dbReference type="AlphaFoldDB" id="A0A1G7G7D1"/>
<gene>
    <name evidence="2" type="ORF">SAMN04488567_2762</name>
</gene>
<protein>
    <recommendedName>
        <fullName evidence="1">VOC domain-containing protein</fullName>
    </recommendedName>
</protein>
<dbReference type="InterPro" id="IPR037523">
    <property type="entry name" value="VOC_core"/>
</dbReference>
<dbReference type="PROSITE" id="PS51819">
    <property type="entry name" value="VOC"/>
    <property type="match status" value="1"/>
</dbReference>
<evidence type="ECO:0000313" key="2">
    <source>
        <dbReference type="EMBL" id="SDE84058.1"/>
    </source>
</evidence>
<dbReference type="SUPFAM" id="SSF54593">
    <property type="entry name" value="Glyoxalase/Bleomycin resistance protein/Dihydroxybiphenyl dioxygenase"/>
    <property type="match status" value="1"/>
</dbReference>
<dbReference type="EMBL" id="FNAT01000004">
    <property type="protein sequence ID" value="SDE84058.1"/>
    <property type="molecule type" value="Genomic_DNA"/>
</dbReference>
<dbReference type="Pfam" id="PF00903">
    <property type="entry name" value="Glyoxalase"/>
    <property type="match status" value="1"/>
</dbReference>
<dbReference type="RefSeq" id="WP_090112887.1">
    <property type="nucleotide sequence ID" value="NZ_FNAT01000004.1"/>
</dbReference>